<evidence type="ECO:0000313" key="2">
    <source>
        <dbReference type="Proteomes" id="UP000002624"/>
    </source>
</evidence>
<evidence type="ECO:0000313" key="1">
    <source>
        <dbReference type="EMBL" id="EER37181.1"/>
    </source>
</evidence>
<dbReference type="HOGENOM" id="CLU_2512129_0_0_1"/>
<dbReference type="VEuPathDB" id="FungiDB:HCDG_08632"/>
<sequence length="85" mass="9183">MKKGKKQKISSGTLEGRQRSRCGMLYPAGRVQGMTYIQVSISLPRVAPVTPVIAYTDWNIIMPVAYLPSSATSSLTSTSIYQASG</sequence>
<accession>C6HRP7</accession>
<reference evidence="2" key="1">
    <citation type="submission" date="2009-05" db="EMBL/GenBank/DDBJ databases">
        <title>The genome sequence of Ajellomyces capsulatus strain H143.</title>
        <authorList>
            <person name="Champion M."/>
            <person name="Cuomo C.A."/>
            <person name="Ma L.-J."/>
            <person name="Henn M.R."/>
            <person name="Sil A."/>
            <person name="Goldman B."/>
            <person name="Young S.K."/>
            <person name="Kodira C.D."/>
            <person name="Zeng Q."/>
            <person name="Koehrsen M."/>
            <person name="Alvarado L."/>
            <person name="Berlin A.M."/>
            <person name="Borenstein D."/>
            <person name="Chen Z."/>
            <person name="Engels R."/>
            <person name="Freedman E."/>
            <person name="Gellesch M."/>
            <person name="Goldberg J."/>
            <person name="Griggs A."/>
            <person name="Gujja S."/>
            <person name="Heiman D.I."/>
            <person name="Hepburn T.A."/>
            <person name="Howarth C."/>
            <person name="Jen D."/>
            <person name="Larson L."/>
            <person name="Lewis B."/>
            <person name="Mehta T."/>
            <person name="Park D."/>
            <person name="Pearson M."/>
            <person name="Roberts A."/>
            <person name="Saif S."/>
            <person name="Shea T.D."/>
            <person name="Shenoy N."/>
            <person name="Sisk P."/>
            <person name="Stolte C."/>
            <person name="Sykes S."/>
            <person name="Walk T."/>
            <person name="White J."/>
            <person name="Yandava C."/>
            <person name="Klein B."/>
            <person name="McEwen J.G."/>
            <person name="Puccia R."/>
            <person name="Goldman G.H."/>
            <person name="Felipe M.S."/>
            <person name="Nino-Vega G."/>
            <person name="San-Blas G."/>
            <person name="Taylor J.W."/>
            <person name="Mendoza L."/>
            <person name="Galagan J.E."/>
            <person name="Nusbaum C."/>
            <person name="Birren B.W."/>
        </authorList>
    </citation>
    <scope>NUCLEOTIDE SEQUENCE [LARGE SCALE GENOMIC DNA]</scope>
    <source>
        <strain evidence="2">H143</strain>
    </source>
</reference>
<proteinExistence type="predicted"/>
<organism evidence="1 2">
    <name type="scientific">Ajellomyces capsulatus (strain H143)</name>
    <name type="common">Darling's disease fungus</name>
    <name type="synonym">Histoplasma capsulatum</name>
    <dbReference type="NCBI Taxonomy" id="544712"/>
    <lineage>
        <taxon>Eukaryota</taxon>
        <taxon>Fungi</taxon>
        <taxon>Dikarya</taxon>
        <taxon>Ascomycota</taxon>
        <taxon>Pezizomycotina</taxon>
        <taxon>Eurotiomycetes</taxon>
        <taxon>Eurotiomycetidae</taxon>
        <taxon>Onygenales</taxon>
        <taxon>Ajellomycetaceae</taxon>
        <taxon>Histoplasma</taxon>
    </lineage>
</organism>
<gene>
    <name evidence="1" type="ORF">HCDG_08632</name>
</gene>
<dbReference type="Proteomes" id="UP000002624">
    <property type="component" value="Unassembled WGS sequence"/>
</dbReference>
<dbReference type="EMBL" id="GG692436">
    <property type="protein sequence ID" value="EER37181.1"/>
    <property type="molecule type" value="Genomic_DNA"/>
</dbReference>
<name>C6HRP7_AJECH</name>
<protein>
    <submittedName>
        <fullName evidence="1">Uncharacterized protein</fullName>
    </submittedName>
</protein>
<dbReference type="AlphaFoldDB" id="C6HRP7"/>